<sequence length="213" mass="22821">MGARGRIAAMRYRRLMMESMRLPYEVSDALAESVQQLEVGDNGQEISTQLGPGRMDRVSGLNSFVESSEFTGSLPSETRTGDKTGWSLQDKLHAAKQARLKQKFDKKPGFRGKSPAREIGKPKKTNIALNAGLIETLRDPQNNRGVVDGPAGGLAEEGNANDGLAREHGCRKGDMVADDVVRAGVGVGADTRSSGAEEQKNLTGTHAEAGQEE</sequence>
<organism evidence="2 3">
    <name type="scientific">Panicum miliaceum</name>
    <name type="common">Proso millet</name>
    <name type="synonym">Broomcorn millet</name>
    <dbReference type="NCBI Taxonomy" id="4540"/>
    <lineage>
        <taxon>Eukaryota</taxon>
        <taxon>Viridiplantae</taxon>
        <taxon>Streptophyta</taxon>
        <taxon>Embryophyta</taxon>
        <taxon>Tracheophyta</taxon>
        <taxon>Spermatophyta</taxon>
        <taxon>Magnoliopsida</taxon>
        <taxon>Liliopsida</taxon>
        <taxon>Poales</taxon>
        <taxon>Poaceae</taxon>
        <taxon>PACMAD clade</taxon>
        <taxon>Panicoideae</taxon>
        <taxon>Panicodae</taxon>
        <taxon>Paniceae</taxon>
        <taxon>Panicinae</taxon>
        <taxon>Panicum</taxon>
        <taxon>Panicum sect. Panicum</taxon>
    </lineage>
</organism>
<reference evidence="3" key="1">
    <citation type="journal article" date="2019" name="Nat. Commun.">
        <title>The genome of broomcorn millet.</title>
        <authorList>
            <person name="Zou C."/>
            <person name="Miki D."/>
            <person name="Li D."/>
            <person name="Tang Q."/>
            <person name="Xiao L."/>
            <person name="Rajput S."/>
            <person name="Deng P."/>
            <person name="Jia W."/>
            <person name="Huang R."/>
            <person name="Zhang M."/>
            <person name="Sun Y."/>
            <person name="Hu J."/>
            <person name="Fu X."/>
            <person name="Schnable P.S."/>
            <person name="Li F."/>
            <person name="Zhang H."/>
            <person name="Feng B."/>
            <person name="Zhu X."/>
            <person name="Liu R."/>
            <person name="Schnable J.C."/>
            <person name="Zhu J.-K."/>
            <person name="Zhang H."/>
        </authorList>
    </citation>
    <scope>NUCLEOTIDE SEQUENCE [LARGE SCALE GENOMIC DNA]</scope>
</reference>
<dbReference type="EMBL" id="PQIB02000011">
    <property type="protein sequence ID" value="RLM85672.1"/>
    <property type="molecule type" value="Genomic_DNA"/>
</dbReference>
<name>A0A3L6QPA6_PANMI</name>
<keyword evidence="3" id="KW-1185">Reference proteome</keyword>
<gene>
    <name evidence="2" type="ORF">C2845_PM04G03410</name>
</gene>
<accession>A0A3L6QPA6</accession>
<proteinExistence type="predicted"/>
<protein>
    <submittedName>
        <fullName evidence="2">Uncharacterized protein</fullName>
    </submittedName>
</protein>
<dbReference type="Proteomes" id="UP000275267">
    <property type="component" value="Unassembled WGS sequence"/>
</dbReference>
<evidence type="ECO:0000313" key="3">
    <source>
        <dbReference type="Proteomes" id="UP000275267"/>
    </source>
</evidence>
<evidence type="ECO:0000256" key="1">
    <source>
        <dbReference type="SAM" id="MobiDB-lite"/>
    </source>
</evidence>
<feature type="region of interest" description="Disordered" evidence="1">
    <location>
        <begin position="187"/>
        <end position="213"/>
    </location>
</feature>
<dbReference type="OrthoDB" id="10626250at2759"/>
<comment type="caution">
    <text evidence="2">The sequence shown here is derived from an EMBL/GenBank/DDBJ whole genome shotgun (WGS) entry which is preliminary data.</text>
</comment>
<dbReference type="AlphaFoldDB" id="A0A3L6QPA6"/>
<evidence type="ECO:0000313" key="2">
    <source>
        <dbReference type="EMBL" id="RLM85672.1"/>
    </source>
</evidence>
<feature type="region of interest" description="Disordered" evidence="1">
    <location>
        <begin position="140"/>
        <end position="167"/>
    </location>
</feature>